<keyword evidence="3" id="KW-1185">Reference proteome</keyword>
<evidence type="ECO:0000313" key="3">
    <source>
        <dbReference type="Proteomes" id="UP001497493"/>
    </source>
</evidence>
<feature type="compositionally biased region" description="Low complexity" evidence="1">
    <location>
        <begin position="344"/>
        <end position="358"/>
    </location>
</feature>
<feature type="compositionally biased region" description="Low complexity" evidence="1">
    <location>
        <begin position="241"/>
        <end position="259"/>
    </location>
</feature>
<gene>
    <name evidence="2" type="ORF">MECH1_V1_0451</name>
</gene>
<organism evidence="2 3">
    <name type="scientific">Candidatus Methylocalor cossyra</name>
    <dbReference type="NCBI Taxonomy" id="3108543"/>
    <lineage>
        <taxon>Bacteria</taxon>
        <taxon>Pseudomonadati</taxon>
        <taxon>Pseudomonadota</taxon>
        <taxon>Gammaproteobacteria</taxon>
        <taxon>Methylococcales</taxon>
        <taxon>Methylococcaceae</taxon>
        <taxon>Candidatus Methylocalor</taxon>
    </lineage>
</organism>
<sequence length="497" mass="53438">MATNMRPAGVSLLSANPLRGLAALYGSTFVDRMQEHFRQMLQGAYSVYVTALGEGFDPTLRAHLSDVLQDLVGRSSELAEAFAEEMLHQFQRTIGALAISEATAGHPPSPPRSEILAGLDDDPKIREFVARTVRKTETRHGSLMLAVTRTFMKLVDRNVEEFLPPWSPACSFAAFAATLERLDMPVHPRVKLILYQTFAQEVLHHLGDACIAFRDALPSDRSQLRGKEDATLPNTVRLTQGADGEPPGDSAPPGSDSPPFFLTENETDLRPTAPAVVASSSSAAAPAQRPSWWLAPRVRHLAAMALLLGGIALILGSSKRAAQVPGGGDSPMPALGPGRHEIMAPAASSTGSSSTLPPAAVPLPETDSAQAPAAAKPATPQAFPRDPLPSQDLRKKRELLHAVRLKTFRWKVDHSSKKLLFDLSIGNTSTVPVGELEIVCSQYSRNLDFLEAAKTVLSDPIAAGQTKEFRAVPIGFANRQTERINCLIADLSNLAEP</sequence>
<feature type="region of interest" description="Disordered" evidence="1">
    <location>
        <begin position="222"/>
        <end position="265"/>
    </location>
</feature>
<protein>
    <submittedName>
        <fullName evidence="2">Uncharacterized protein</fullName>
    </submittedName>
</protein>
<accession>A0ABM9NF53</accession>
<evidence type="ECO:0000256" key="1">
    <source>
        <dbReference type="SAM" id="MobiDB-lite"/>
    </source>
</evidence>
<dbReference type="EMBL" id="OZ026884">
    <property type="protein sequence ID" value="CAL1239227.1"/>
    <property type="molecule type" value="Genomic_DNA"/>
</dbReference>
<evidence type="ECO:0000313" key="2">
    <source>
        <dbReference type="EMBL" id="CAL1239227.1"/>
    </source>
</evidence>
<feature type="compositionally biased region" description="Low complexity" evidence="1">
    <location>
        <begin position="369"/>
        <end position="384"/>
    </location>
</feature>
<name>A0ABM9NF53_9GAMM</name>
<dbReference type="Proteomes" id="UP001497493">
    <property type="component" value="Chromosome"/>
</dbReference>
<feature type="region of interest" description="Disordered" evidence="1">
    <location>
        <begin position="342"/>
        <end position="391"/>
    </location>
</feature>
<proteinExistence type="predicted"/>
<reference evidence="2 3" key="1">
    <citation type="submission" date="2024-04" db="EMBL/GenBank/DDBJ databases">
        <authorList>
            <person name="Cremers G."/>
        </authorList>
    </citation>
    <scope>NUCLEOTIDE SEQUENCE [LARGE SCALE GENOMIC DNA]</scope>
    <source>
        <strain evidence="2">MeCH1-AG</strain>
    </source>
</reference>